<feature type="transmembrane region" description="Helical" evidence="5">
    <location>
        <begin position="142"/>
        <end position="167"/>
    </location>
</feature>
<comment type="caution">
    <text evidence="6">The sequence shown here is derived from an EMBL/GenBank/DDBJ whole genome shotgun (WGS) entry which is preliminary data.</text>
</comment>
<evidence type="ECO:0000256" key="4">
    <source>
        <dbReference type="ARBA" id="ARBA00023136"/>
    </source>
</evidence>
<evidence type="ECO:0000256" key="2">
    <source>
        <dbReference type="ARBA" id="ARBA00022692"/>
    </source>
</evidence>
<dbReference type="Proteomes" id="UP000294567">
    <property type="component" value="Unassembled WGS sequence"/>
</dbReference>
<keyword evidence="4 5" id="KW-0472">Membrane</keyword>
<keyword evidence="3 5" id="KW-1133">Transmembrane helix</keyword>
<accession>A0A4R3KUV3</accession>
<feature type="transmembrane region" description="Helical" evidence="5">
    <location>
        <begin position="12"/>
        <end position="41"/>
    </location>
</feature>
<name>A0A4R3KUV3_9FIRM</name>
<dbReference type="GO" id="GO:0009403">
    <property type="term" value="P:toxin biosynthetic process"/>
    <property type="evidence" value="ECO:0007669"/>
    <property type="project" value="InterPro"/>
</dbReference>
<dbReference type="PANTHER" id="PTHR37306:SF1">
    <property type="entry name" value="COLICIN V PRODUCTION PROTEIN"/>
    <property type="match status" value="1"/>
</dbReference>
<dbReference type="Pfam" id="PF02674">
    <property type="entry name" value="Colicin_V"/>
    <property type="match status" value="1"/>
</dbReference>
<dbReference type="EMBL" id="SMAE01000007">
    <property type="protein sequence ID" value="TCS88664.1"/>
    <property type="molecule type" value="Genomic_DNA"/>
</dbReference>
<proteinExistence type="predicted"/>
<evidence type="ECO:0000313" key="6">
    <source>
        <dbReference type="EMBL" id="TCS88664.1"/>
    </source>
</evidence>
<feature type="transmembrane region" description="Helical" evidence="5">
    <location>
        <begin position="61"/>
        <end position="79"/>
    </location>
</feature>
<comment type="subcellular location">
    <subcellularLocation>
        <location evidence="1">Membrane</location>
        <topology evidence="1">Multi-pass membrane protein</topology>
    </subcellularLocation>
</comment>
<keyword evidence="2 5" id="KW-0812">Transmembrane</keyword>
<dbReference type="AlphaFoldDB" id="A0A4R3KUV3"/>
<evidence type="ECO:0000256" key="3">
    <source>
        <dbReference type="ARBA" id="ARBA00022989"/>
    </source>
</evidence>
<reference evidence="6 7" key="1">
    <citation type="submission" date="2019-03" db="EMBL/GenBank/DDBJ databases">
        <title>Genomic Encyclopedia of Type Strains, Phase IV (KMG-IV): sequencing the most valuable type-strain genomes for metagenomic binning, comparative biology and taxonomic classification.</title>
        <authorList>
            <person name="Goeker M."/>
        </authorList>
    </citation>
    <scope>NUCLEOTIDE SEQUENCE [LARGE SCALE GENOMIC DNA]</scope>
    <source>
        <strain evidence="6 7">DSM 26752</strain>
    </source>
</reference>
<evidence type="ECO:0000313" key="7">
    <source>
        <dbReference type="Proteomes" id="UP000294567"/>
    </source>
</evidence>
<gene>
    <name evidence="6" type="ORF">EDD65_10714</name>
</gene>
<evidence type="ECO:0000256" key="5">
    <source>
        <dbReference type="SAM" id="Phobius"/>
    </source>
</evidence>
<protein>
    <submittedName>
        <fullName evidence="6">Colicin V production protein</fullName>
    </submittedName>
</protein>
<keyword evidence="7" id="KW-1185">Reference proteome</keyword>
<feature type="transmembrane region" description="Helical" evidence="5">
    <location>
        <begin position="91"/>
        <end position="112"/>
    </location>
</feature>
<dbReference type="GO" id="GO:0016020">
    <property type="term" value="C:membrane"/>
    <property type="evidence" value="ECO:0007669"/>
    <property type="project" value="UniProtKB-SubCell"/>
</dbReference>
<organism evidence="6 7">
    <name type="scientific">Keratinibaculum paraultunense</name>
    <dbReference type="NCBI Taxonomy" id="1278232"/>
    <lineage>
        <taxon>Bacteria</taxon>
        <taxon>Bacillati</taxon>
        <taxon>Bacillota</taxon>
        <taxon>Tissierellia</taxon>
        <taxon>Tissierellales</taxon>
        <taxon>Tepidimicrobiaceae</taxon>
        <taxon>Keratinibaculum</taxon>
    </lineage>
</organism>
<dbReference type="InterPro" id="IPR003825">
    <property type="entry name" value="Colicin-V_CvpA"/>
</dbReference>
<sequence length="199" mass="23115">MIFMNWIDIIMIIILIFSMISGFKLGFIVSIFSILKIIISVIITKQYYPLIYEYIINKPKIYNIFNTIVEFILNILFYTKNKQDSGFIPDLISKGLVKIIITFFAIGLVFWVSNKLLNLIMKLFSNIFKVPVLKQLNKVGGILFGLVKGLFIIYLLNLILYPVAFIFPKSFIGKAISDSFVFNYLKEQIFIIFSNKVYI</sequence>
<dbReference type="PANTHER" id="PTHR37306">
    <property type="entry name" value="COLICIN V PRODUCTION PROTEIN"/>
    <property type="match status" value="1"/>
</dbReference>
<evidence type="ECO:0000256" key="1">
    <source>
        <dbReference type="ARBA" id="ARBA00004141"/>
    </source>
</evidence>